<organism evidence="1 2">
    <name type="scientific">Pseudomonas fluorescens</name>
    <dbReference type="NCBI Taxonomy" id="294"/>
    <lineage>
        <taxon>Bacteria</taxon>
        <taxon>Pseudomonadati</taxon>
        <taxon>Pseudomonadota</taxon>
        <taxon>Gammaproteobacteria</taxon>
        <taxon>Pseudomonadales</taxon>
        <taxon>Pseudomonadaceae</taxon>
        <taxon>Pseudomonas</taxon>
    </lineage>
</organism>
<sequence length="1327" mass="142157">MADETLSITLPEPVETADQLDSEGEAKAVIVEFEVPGRGYVVPRGAQFRSTTFVENLVAAELEYYDTNSHKYMKSDYQGDVNPLVFTPGSSLRRSRNAIHYRLYGNGKWSGWMDTGWFHVAEPVEITAPPSGSIFTTTPSFSGTGDSGHSGWVEIRRASDNARLGDRINVPGNDRWSLSLYDSLSTGFYEVYAAGGGPYWQVESRSLPRTIIILRAPTVTSPTLNTVVAQTFTLTGKALPGARVDLAHPGGVSVKLDIPVDGNGNWTTTLERSNAQANAELVFSAWQRYGTGTSNWLAPDHKLLVLGAPSITSHNQNQEVEMQITVGGTVNALFKGGTIQIRRDVAGTVLGTGSVNSITGTWEVPLNVSLIPGSYSLTAVHVFSGVTSVGASTLRLRVRPSQATIRSTLNGETVTLSGTGYNGADVRMDIHFSGDPTPYLDAVVSGGNWSKVIPADLLPGNYRFGGRQSVSDGGSGRIYSSDWILREITVNIPTPIPTSVTVSVSGQRATFRGRGNQWRTNAVEVSIFNNGVVLANVPKANVQTSLNWETSATADLPPGNYAQLTARQRVNNQWSANSTVFSMTVACPPPSFFEPVTPSGQRPRISGTAWPGSQVILRIPGKPDVPLTANNSGNFERNAAEEWAPATYTLTATAAFGGRTSTVASRTFTVKTPQPGITTAANAEVDLVPIIEGTGYPGCWVVIYSNTTHQSIGAGAVNQDKKWQVTLVDQVPGNLSFYAVQQETRDSNNHSDRTTPRTVKVRVPKPRITVPVQNGRPARVSQFSGEGQFPGFVELSIKGQNTPLLKDIEVKADGTWQVQVTLPAGGPVTLEARQRQRGYASDALERVVTVVPAIPSVDTPRAGENLGRELRISGFGFAGDTILIYRRGSVSSTLTQTPVLADGTWSATVAHNLLATDGINVLASAGQGLNSALSPVVTYTLLGTRPSLTEPLSGDWVGVRPLFSGLATPGATITVASWSNAADVLAPAAIADTDGRWSVVGNKDLPEGPMRVVVSQNFNGVRSEGFESARFIVERKTAGFEAPSVNYPLAGQSVGRYPMFSGSGEPGAEVLIVKEGSVATELGRTRVGRDGRWALHSQIQLPVSATPYVYSVRQSRDGAVSAWLLPHRSLVVTQVEAGFESPLIDEPYDDANQILESQPLLAGRGVPGAGIYLKYDDEETQLAATQVNADGKWSVRTRVPLPPRDAPYRISARHGMDGQVSQWSSTTSFKVDDRLALFVVSSPQRGAGVSPRAVFRGTAMPGGEVRLYQWGYPARIWGRGIADAQGQWVIVTEALPLGRFVMGGRLYKGTVVSPALPEFELNVIDAG</sequence>
<accession>A0A5E7LRI8</accession>
<name>A0A5E7LRI8_PSEFL</name>
<dbReference type="Gene3D" id="2.60.40.10">
    <property type="entry name" value="Immunoglobulins"/>
    <property type="match status" value="2"/>
</dbReference>
<gene>
    <name evidence="1" type="ORF">PS896_03311</name>
</gene>
<evidence type="ECO:0000313" key="2">
    <source>
        <dbReference type="Proteomes" id="UP000377224"/>
    </source>
</evidence>
<evidence type="ECO:0000313" key="1">
    <source>
        <dbReference type="EMBL" id="VVP10504.1"/>
    </source>
</evidence>
<dbReference type="RefSeq" id="WP_150647918.1">
    <property type="nucleotide sequence ID" value="NZ_CABVIN010000004.1"/>
</dbReference>
<reference evidence="1 2" key="1">
    <citation type="submission" date="2019-09" db="EMBL/GenBank/DDBJ databases">
        <authorList>
            <person name="Chandra G."/>
            <person name="Truman W A."/>
        </authorList>
    </citation>
    <scope>NUCLEOTIDE SEQUENCE [LARGE SCALE GENOMIC DNA]</scope>
    <source>
        <strain evidence="1">PS896</strain>
    </source>
</reference>
<proteinExistence type="predicted"/>
<dbReference type="EMBL" id="CABVIN010000004">
    <property type="protein sequence ID" value="VVP10504.1"/>
    <property type="molecule type" value="Genomic_DNA"/>
</dbReference>
<dbReference type="InterPro" id="IPR013783">
    <property type="entry name" value="Ig-like_fold"/>
</dbReference>
<dbReference type="Proteomes" id="UP000377224">
    <property type="component" value="Unassembled WGS sequence"/>
</dbReference>
<protein>
    <submittedName>
        <fullName evidence="1">Uncharacterized protein</fullName>
    </submittedName>
</protein>